<evidence type="ECO:0000256" key="1">
    <source>
        <dbReference type="SAM" id="SignalP"/>
    </source>
</evidence>
<evidence type="ECO:0000313" key="3">
    <source>
        <dbReference type="Proteomes" id="UP000294593"/>
    </source>
</evidence>
<dbReference type="AlphaFoldDB" id="A0A4R6QY44"/>
<dbReference type="EMBL" id="SNXW01000026">
    <property type="protein sequence ID" value="TDP78182.1"/>
    <property type="molecule type" value="Genomic_DNA"/>
</dbReference>
<dbReference type="OrthoDB" id="6395275at2"/>
<gene>
    <name evidence="2" type="ORF">EV672_1269</name>
</gene>
<feature type="chain" id="PRO_5020600546" evidence="1">
    <location>
        <begin position="25"/>
        <end position="416"/>
    </location>
</feature>
<name>A0A4R6QY44_9BURK</name>
<dbReference type="Proteomes" id="UP000294593">
    <property type="component" value="Unassembled WGS sequence"/>
</dbReference>
<keyword evidence="3" id="KW-1185">Reference proteome</keyword>
<sequence length="416" mass="45493">MASTRVAALLLSAVLTIASVCARAQSSAPWVRSFDTKVVMGDGDSRIKARELALDQIKRLAGASAGSVVESIAVLKDERLTEQLRMISVTLVRLDQVKESLAVENGAVLLSLSARATIDSSELERLATELRQDSAKAKALAQLQRENASLREDLKRVSAQLQQRGTLNAADELGQRQTRILTAIATNEGRIRQVFERGALLAMAEKDAVEQQAVRTELTEQVLNPLMSMPVHAQVKSVVRSGKTYNLALEVGWEPNLAKVRQVLRKYLKPSSYWEDASPQKIKQLHFSSWDNLDNRSATDMTPRVFAHLASYKVYAIISVAGHQIELPVMGTYDHSSFSSCESSSNNSTSSAICFFKQGWQEPDILGTGERSRRLVNPLTITLSEAEAAGSVTVLTAMKMVGPTGVVRQTDFVAPL</sequence>
<keyword evidence="1" id="KW-0732">Signal</keyword>
<proteinExistence type="predicted"/>
<comment type="caution">
    <text evidence="2">The sequence shown here is derived from an EMBL/GenBank/DDBJ whole genome shotgun (WGS) entry which is preliminary data.</text>
</comment>
<feature type="signal peptide" evidence="1">
    <location>
        <begin position="1"/>
        <end position="24"/>
    </location>
</feature>
<evidence type="ECO:0000313" key="2">
    <source>
        <dbReference type="EMBL" id="TDP78182.1"/>
    </source>
</evidence>
<accession>A0A4R6QY44</accession>
<protein>
    <submittedName>
        <fullName evidence="2">Uncharacterized protein</fullName>
    </submittedName>
</protein>
<reference evidence="2 3" key="1">
    <citation type="submission" date="2019-03" db="EMBL/GenBank/DDBJ databases">
        <title>Genomic Encyclopedia of Type Strains, Phase IV (KMG-IV): sequencing the most valuable type-strain genomes for metagenomic binning, comparative biology and taxonomic classification.</title>
        <authorList>
            <person name="Goeker M."/>
        </authorList>
    </citation>
    <scope>NUCLEOTIDE SEQUENCE [LARGE SCALE GENOMIC DNA]</scope>
    <source>
        <strain evidence="2 3">DSM 11901</strain>
    </source>
</reference>
<dbReference type="RefSeq" id="WP_133611398.1">
    <property type="nucleotide sequence ID" value="NZ_SNXW01000026.1"/>
</dbReference>
<organism evidence="2 3">
    <name type="scientific">Aquabacterium commune</name>
    <dbReference type="NCBI Taxonomy" id="70586"/>
    <lineage>
        <taxon>Bacteria</taxon>
        <taxon>Pseudomonadati</taxon>
        <taxon>Pseudomonadota</taxon>
        <taxon>Betaproteobacteria</taxon>
        <taxon>Burkholderiales</taxon>
        <taxon>Aquabacterium</taxon>
    </lineage>
</organism>